<dbReference type="EMBL" id="CP104213">
    <property type="protein sequence ID" value="UWX63421.1"/>
    <property type="molecule type" value="Genomic_DNA"/>
</dbReference>
<name>A0ABY5YFD4_9DEIO</name>
<dbReference type="NCBIfam" id="TIGR00481">
    <property type="entry name" value="YbhB/YbcL family Raf kinase inhibitor-like protein"/>
    <property type="match status" value="1"/>
</dbReference>
<dbReference type="CDD" id="cd00865">
    <property type="entry name" value="PEBP_bact_arch"/>
    <property type="match status" value="1"/>
</dbReference>
<dbReference type="PANTHER" id="PTHR30289">
    <property type="entry name" value="UNCHARACTERIZED PROTEIN YBCL-RELATED"/>
    <property type="match status" value="1"/>
</dbReference>
<reference evidence="2" key="1">
    <citation type="submission" date="2022-09" db="EMBL/GenBank/DDBJ databases">
        <title>genome sequence of Deinococcus rubellus.</title>
        <authorList>
            <person name="Srinivasan S."/>
        </authorList>
    </citation>
    <scope>NUCLEOTIDE SEQUENCE</scope>
    <source>
        <strain evidence="2">Ant6</strain>
    </source>
</reference>
<proteinExistence type="predicted"/>
<keyword evidence="1" id="KW-0732">Signal</keyword>
<feature type="signal peptide" evidence="1">
    <location>
        <begin position="1"/>
        <end position="20"/>
    </location>
</feature>
<dbReference type="InterPro" id="IPR036610">
    <property type="entry name" value="PEBP-like_sf"/>
</dbReference>
<dbReference type="InterPro" id="IPR005247">
    <property type="entry name" value="YbhB_YbcL/LppC-like"/>
</dbReference>
<organism evidence="2 3">
    <name type="scientific">Deinococcus rubellus</name>
    <dbReference type="NCBI Taxonomy" id="1889240"/>
    <lineage>
        <taxon>Bacteria</taxon>
        <taxon>Thermotogati</taxon>
        <taxon>Deinococcota</taxon>
        <taxon>Deinococci</taxon>
        <taxon>Deinococcales</taxon>
        <taxon>Deinococcaceae</taxon>
        <taxon>Deinococcus</taxon>
    </lineage>
</organism>
<dbReference type="PANTHER" id="PTHR30289:SF1">
    <property type="entry name" value="PEBP (PHOSPHATIDYLETHANOLAMINE-BINDING PROTEIN) FAMILY PROTEIN"/>
    <property type="match status" value="1"/>
</dbReference>
<accession>A0ABY5YFD4</accession>
<protein>
    <submittedName>
        <fullName evidence="2">YbhB/YbcL family Raf kinase inhibitor-like protein</fullName>
    </submittedName>
</protein>
<dbReference type="GO" id="GO:0004860">
    <property type="term" value="F:protein kinase inhibitor activity"/>
    <property type="evidence" value="ECO:0007669"/>
    <property type="project" value="UniProtKB-KW"/>
</dbReference>
<feature type="chain" id="PRO_5046250583" evidence="1">
    <location>
        <begin position="21"/>
        <end position="210"/>
    </location>
</feature>
<evidence type="ECO:0000256" key="1">
    <source>
        <dbReference type="SAM" id="SignalP"/>
    </source>
</evidence>
<evidence type="ECO:0000313" key="2">
    <source>
        <dbReference type="EMBL" id="UWX63421.1"/>
    </source>
</evidence>
<dbReference type="SUPFAM" id="SSF49777">
    <property type="entry name" value="PEBP-like"/>
    <property type="match status" value="1"/>
</dbReference>
<dbReference type="RefSeq" id="WP_260559709.1">
    <property type="nucleotide sequence ID" value="NZ_BAABEC010000166.1"/>
</dbReference>
<dbReference type="PROSITE" id="PS51257">
    <property type="entry name" value="PROKAR_LIPOPROTEIN"/>
    <property type="match status" value="1"/>
</dbReference>
<evidence type="ECO:0000313" key="3">
    <source>
        <dbReference type="Proteomes" id="UP001060261"/>
    </source>
</evidence>
<dbReference type="InterPro" id="IPR008914">
    <property type="entry name" value="PEBP"/>
</dbReference>
<dbReference type="Pfam" id="PF01161">
    <property type="entry name" value="PBP"/>
    <property type="match status" value="1"/>
</dbReference>
<dbReference type="Gene3D" id="3.90.280.10">
    <property type="entry name" value="PEBP-like"/>
    <property type="match status" value="1"/>
</dbReference>
<keyword evidence="2" id="KW-0649">Protein kinase inhibitor</keyword>
<keyword evidence="3" id="KW-1185">Reference proteome</keyword>
<gene>
    <name evidence="2" type="ORF">N0D28_11780</name>
</gene>
<sequence>MNRLMQGTLLLGGLALASCAPTQTSSGMGTGMMREAQGRLSVAQPAPDVGAGTLTLSSAQFRNGGTVPQEQVGSGGCSGMNVSPALSWSGAPAGTLSYVLTTYDPDAPTGSGFWHWVVYNIPASATSFDKGAGSGTFNLPAGTLQGNNDGGTPGYTGPCPPPGPPHHYIFTLYALNKTLDLPAGASAAYVGFNLNGATLAKTSISATYGR</sequence>
<dbReference type="Proteomes" id="UP001060261">
    <property type="component" value="Chromosome"/>
</dbReference>